<evidence type="ECO:0000256" key="5">
    <source>
        <dbReference type="ARBA" id="ARBA00015519"/>
    </source>
</evidence>
<name>A0ABQ8TFD0_PERAM</name>
<comment type="cofactor">
    <cofactor evidence="1">
        <name>a divalent metal cation</name>
        <dbReference type="ChEBI" id="CHEBI:60240"/>
    </cofactor>
</comment>
<dbReference type="PANTHER" id="PTHR22930">
    <property type="match status" value="1"/>
</dbReference>
<evidence type="ECO:0000313" key="15">
    <source>
        <dbReference type="Proteomes" id="UP001148838"/>
    </source>
</evidence>
<evidence type="ECO:0000256" key="8">
    <source>
        <dbReference type="ARBA" id="ARBA00022723"/>
    </source>
</evidence>
<evidence type="ECO:0000256" key="7">
    <source>
        <dbReference type="ARBA" id="ARBA00022722"/>
    </source>
</evidence>
<evidence type="ECO:0000256" key="2">
    <source>
        <dbReference type="ARBA" id="ARBA00004123"/>
    </source>
</evidence>
<keyword evidence="15" id="KW-1185">Reference proteome</keyword>
<dbReference type="Pfam" id="PF13359">
    <property type="entry name" value="DDE_Tnp_4"/>
    <property type="match status" value="1"/>
</dbReference>
<dbReference type="InterPro" id="IPR026103">
    <property type="entry name" value="HARBI1_animal"/>
</dbReference>
<evidence type="ECO:0000256" key="3">
    <source>
        <dbReference type="ARBA" id="ARBA00004496"/>
    </source>
</evidence>
<evidence type="ECO:0000256" key="11">
    <source>
        <dbReference type="ARBA" id="ARBA00030126"/>
    </source>
</evidence>
<feature type="domain" description="DDE Tnp4" evidence="13">
    <location>
        <begin position="158"/>
        <end position="307"/>
    </location>
</feature>
<evidence type="ECO:0000256" key="1">
    <source>
        <dbReference type="ARBA" id="ARBA00001968"/>
    </source>
</evidence>
<dbReference type="Proteomes" id="UP001148838">
    <property type="component" value="Unassembled WGS sequence"/>
</dbReference>
<keyword evidence="10" id="KW-0539">Nucleus</keyword>
<evidence type="ECO:0000256" key="12">
    <source>
        <dbReference type="ARBA" id="ARBA00045850"/>
    </source>
</evidence>
<comment type="subcellular location">
    <subcellularLocation>
        <location evidence="3">Cytoplasm</location>
    </subcellularLocation>
    <subcellularLocation>
        <location evidence="2">Nucleus</location>
    </subcellularLocation>
</comment>
<evidence type="ECO:0000256" key="10">
    <source>
        <dbReference type="ARBA" id="ARBA00023242"/>
    </source>
</evidence>
<evidence type="ECO:0000313" key="14">
    <source>
        <dbReference type="EMBL" id="KAJ4444721.1"/>
    </source>
</evidence>
<dbReference type="PANTHER" id="PTHR22930:SF289">
    <property type="entry name" value="DDE TNP4 DOMAIN-CONTAINING PROTEIN-RELATED"/>
    <property type="match status" value="1"/>
</dbReference>
<evidence type="ECO:0000256" key="9">
    <source>
        <dbReference type="ARBA" id="ARBA00022801"/>
    </source>
</evidence>
<organism evidence="14 15">
    <name type="scientific">Periplaneta americana</name>
    <name type="common">American cockroach</name>
    <name type="synonym">Blatta americana</name>
    <dbReference type="NCBI Taxonomy" id="6978"/>
    <lineage>
        <taxon>Eukaryota</taxon>
        <taxon>Metazoa</taxon>
        <taxon>Ecdysozoa</taxon>
        <taxon>Arthropoda</taxon>
        <taxon>Hexapoda</taxon>
        <taxon>Insecta</taxon>
        <taxon>Pterygota</taxon>
        <taxon>Neoptera</taxon>
        <taxon>Polyneoptera</taxon>
        <taxon>Dictyoptera</taxon>
        <taxon>Blattodea</taxon>
        <taxon>Blattoidea</taxon>
        <taxon>Blattidae</taxon>
        <taxon>Blattinae</taxon>
        <taxon>Periplaneta</taxon>
    </lineage>
</organism>
<keyword evidence="8" id="KW-0479">Metal-binding</keyword>
<reference evidence="14 15" key="1">
    <citation type="journal article" date="2022" name="Allergy">
        <title>Genome assembly and annotation of Periplaneta americana reveal a comprehensive cockroach allergen profile.</title>
        <authorList>
            <person name="Wang L."/>
            <person name="Xiong Q."/>
            <person name="Saelim N."/>
            <person name="Wang L."/>
            <person name="Nong W."/>
            <person name="Wan A.T."/>
            <person name="Shi M."/>
            <person name="Liu X."/>
            <person name="Cao Q."/>
            <person name="Hui J.H.L."/>
            <person name="Sookrung N."/>
            <person name="Leung T.F."/>
            <person name="Tungtrongchitr A."/>
            <person name="Tsui S.K.W."/>
        </authorList>
    </citation>
    <scope>NUCLEOTIDE SEQUENCE [LARGE SCALE GENOMIC DNA]</scope>
    <source>
        <strain evidence="14">PWHHKU_190912</strain>
    </source>
</reference>
<dbReference type="InterPro" id="IPR027806">
    <property type="entry name" value="HARBI1_dom"/>
</dbReference>
<dbReference type="PRINTS" id="PR02086">
    <property type="entry name" value="PUTNUCHARBI1"/>
</dbReference>
<accession>A0ABQ8TFD0</accession>
<evidence type="ECO:0000259" key="13">
    <source>
        <dbReference type="Pfam" id="PF13359"/>
    </source>
</evidence>
<comment type="caution">
    <text evidence="14">The sequence shown here is derived from an EMBL/GenBank/DDBJ whole genome shotgun (WGS) entry which is preliminary data.</text>
</comment>
<evidence type="ECO:0000256" key="6">
    <source>
        <dbReference type="ARBA" id="ARBA00022490"/>
    </source>
</evidence>
<evidence type="ECO:0000256" key="4">
    <source>
        <dbReference type="ARBA" id="ARBA00006958"/>
    </source>
</evidence>
<comment type="function">
    <text evidence="12">Transposase-derived protein that may have nuclease activity. Does not have transposase activity.</text>
</comment>
<keyword evidence="9" id="KW-0378">Hydrolase</keyword>
<keyword evidence="6" id="KW-0963">Cytoplasm</keyword>
<dbReference type="InterPro" id="IPR045249">
    <property type="entry name" value="HARBI1-like"/>
</dbReference>
<gene>
    <name evidence="14" type="ORF">ANN_06518</name>
</gene>
<protein>
    <recommendedName>
        <fullName evidence="5">Putative nuclease HARBI1</fullName>
    </recommendedName>
    <alternativeName>
        <fullName evidence="11">Harbinger transposase-derived nuclease</fullName>
    </alternativeName>
</protein>
<keyword evidence="7" id="KW-0540">Nuclease</keyword>
<comment type="similarity">
    <text evidence="4">Belongs to the HARBI1 family.</text>
</comment>
<sequence length="352" mass="40474">MEHVNYIGVLRRFRRYLFLLRRPPLRRNLLLDRSDPFETYGDAKFEASFRFSKETARDLLRDMGHLLEHDTRGCPLPITLQLLLTLRFLATGAFYAVNGDTANVSASTVCRTIDRVLTAINSLRLRVINFPDDDELPFIKNDFAALSRDNFPGIIGAIDCTHIRITCPNRERAVVYINRKGFYSINCQVICDAKMKIRSIVARWPGSTHDSRIFRNTTINDRLEREAIRGHLLGDSGYACKKYLLTPILNPRNAADRRYNRAHVLARNVMERTFGVWKKRFPCLAFGLRTKLQKTLKIIVATAVLHNLAVQHGELDLEGEIPNDDVPVDPPADDDMTGNRWRQLIIDNHFTR</sequence>
<dbReference type="EMBL" id="JAJSOF020000011">
    <property type="protein sequence ID" value="KAJ4444721.1"/>
    <property type="molecule type" value="Genomic_DNA"/>
</dbReference>
<proteinExistence type="inferred from homology"/>